<dbReference type="Proteomes" id="UP000663722">
    <property type="component" value="Chromosome"/>
</dbReference>
<protein>
    <submittedName>
        <fullName evidence="1">Uncharacterized protein</fullName>
    </submittedName>
</protein>
<name>A0A975BND7_9BACT</name>
<organism evidence="1 2">
    <name type="scientific">Desulfonema magnum</name>
    <dbReference type="NCBI Taxonomy" id="45655"/>
    <lineage>
        <taxon>Bacteria</taxon>
        <taxon>Pseudomonadati</taxon>
        <taxon>Thermodesulfobacteriota</taxon>
        <taxon>Desulfobacteria</taxon>
        <taxon>Desulfobacterales</taxon>
        <taxon>Desulfococcaceae</taxon>
        <taxon>Desulfonema</taxon>
    </lineage>
</organism>
<dbReference type="AlphaFoldDB" id="A0A975BND7"/>
<evidence type="ECO:0000313" key="2">
    <source>
        <dbReference type="Proteomes" id="UP000663722"/>
    </source>
</evidence>
<dbReference type="KEGG" id="dmm:dnm_044880"/>
<reference evidence="1" key="1">
    <citation type="journal article" date="2021" name="Microb. Physiol.">
        <title>Proteogenomic Insights into the Physiology of Marine, Sulfate-Reducing, Filamentous Desulfonema limicola and Desulfonema magnum.</title>
        <authorList>
            <person name="Schnaars V."/>
            <person name="Wohlbrand L."/>
            <person name="Scheve S."/>
            <person name="Hinrichs C."/>
            <person name="Reinhardt R."/>
            <person name="Rabus R."/>
        </authorList>
    </citation>
    <scope>NUCLEOTIDE SEQUENCE</scope>
    <source>
        <strain evidence="1">4be13</strain>
    </source>
</reference>
<sequence length="42" mass="4625">MLTPNGMTGCPAGLDKKPDYRVLTVTRLCKVRSKLYGNIISL</sequence>
<keyword evidence="2" id="KW-1185">Reference proteome</keyword>
<proteinExistence type="predicted"/>
<dbReference type="EMBL" id="CP061800">
    <property type="protein sequence ID" value="QTA88442.1"/>
    <property type="molecule type" value="Genomic_DNA"/>
</dbReference>
<gene>
    <name evidence="1" type="ORF">dnm_044880</name>
</gene>
<evidence type="ECO:0000313" key="1">
    <source>
        <dbReference type="EMBL" id="QTA88442.1"/>
    </source>
</evidence>
<accession>A0A975BND7</accession>